<dbReference type="Proteomes" id="UP000198460">
    <property type="component" value="Unassembled WGS sequence"/>
</dbReference>
<sequence length="42" mass="4215">MNRDERRYPPRLGDVLSGSAASGAAALDDDVAGGGGPCVARL</sequence>
<organism evidence="2 3">
    <name type="scientific">Burkholderia singularis</name>
    <dbReference type="NCBI Taxonomy" id="1503053"/>
    <lineage>
        <taxon>Bacteria</taxon>
        <taxon>Pseudomonadati</taxon>
        <taxon>Pseudomonadota</taxon>
        <taxon>Betaproteobacteria</taxon>
        <taxon>Burkholderiales</taxon>
        <taxon>Burkholderiaceae</taxon>
        <taxon>Burkholderia</taxon>
        <taxon>pseudomallei group</taxon>
    </lineage>
</organism>
<feature type="compositionally biased region" description="Gly residues" evidence="1">
    <location>
        <begin position="32"/>
        <end position="42"/>
    </location>
</feature>
<feature type="compositionally biased region" description="Low complexity" evidence="1">
    <location>
        <begin position="12"/>
        <end position="26"/>
    </location>
</feature>
<evidence type="ECO:0000313" key="2">
    <source>
        <dbReference type="EMBL" id="SMG02490.1"/>
    </source>
</evidence>
<proteinExistence type="predicted"/>
<gene>
    <name evidence="2" type="ORF">BSIN_5138</name>
</gene>
<evidence type="ECO:0000256" key="1">
    <source>
        <dbReference type="SAM" id="MobiDB-lite"/>
    </source>
</evidence>
<reference evidence="2 3" key="1">
    <citation type="submission" date="2017-04" db="EMBL/GenBank/DDBJ databases">
        <authorList>
            <person name="Afonso C.L."/>
            <person name="Miller P.J."/>
            <person name="Scott M.A."/>
            <person name="Spackman E."/>
            <person name="Goraichik I."/>
            <person name="Dimitrov K.M."/>
            <person name="Suarez D.L."/>
            <person name="Swayne D.E."/>
        </authorList>
    </citation>
    <scope>NUCLEOTIDE SEQUENCE [LARGE SCALE GENOMIC DNA]</scope>
    <source>
        <strain evidence="2">LMG 28154</strain>
    </source>
</reference>
<feature type="region of interest" description="Disordered" evidence="1">
    <location>
        <begin position="1"/>
        <end position="42"/>
    </location>
</feature>
<evidence type="ECO:0000313" key="3">
    <source>
        <dbReference type="Proteomes" id="UP000198460"/>
    </source>
</evidence>
<dbReference type="EMBL" id="FXAN01000104">
    <property type="protein sequence ID" value="SMG02490.1"/>
    <property type="molecule type" value="Genomic_DNA"/>
</dbReference>
<protein>
    <submittedName>
        <fullName evidence="2">Uncharacterized protein</fullName>
    </submittedName>
</protein>
<name>A0A238HBF3_9BURK</name>
<dbReference type="AlphaFoldDB" id="A0A238HBF3"/>
<accession>A0A238HBF3</accession>